<evidence type="ECO:0000313" key="8">
    <source>
        <dbReference type="EMBL" id="BED91884.1"/>
    </source>
</evidence>
<dbReference type="GO" id="GO:0003746">
    <property type="term" value="F:translation elongation factor activity"/>
    <property type="evidence" value="ECO:0007669"/>
    <property type="project" value="UniProtKB-UniRule"/>
</dbReference>
<keyword evidence="6" id="KW-0963">Cytoplasm</keyword>
<keyword evidence="3 6" id="KW-0251">Elongation factor</keyword>
<proteinExistence type="inferred from homology"/>
<dbReference type="HAMAP" id="MF_00050">
    <property type="entry name" value="EF_Ts"/>
    <property type="match status" value="1"/>
</dbReference>
<comment type="function">
    <text evidence="5 6">Associates with the EF-Tu.GDP complex and induces the exchange of GDP to GTP. It remains bound to the aminoacyl-tRNA.EF-Tu.GTP complex up to the GTP hydrolysis stage on the ribosome.</text>
</comment>
<dbReference type="Gene3D" id="3.30.479.20">
    <property type="entry name" value="Elongation factor Ts, dimerisation domain"/>
    <property type="match status" value="2"/>
</dbReference>
<comment type="similarity">
    <text evidence="1 6">Belongs to the EF-Ts family.</text>
</comment>
<dbReference type="FunFam" id="1.10.8.10:FF:000001">
    <property type="entry name" value="Elongation factor Ts"/>
    <property type="match status" value="1"/>
</dbReference>
<dbReference type="InterPro" id="IPR018101">
    <property type="entry name" value="Transl_elong_Ts_CS"/>
</dbReference>
<sequence>MSFTSNDVKNLRQKTGCGIMDCKEALKFSDGNLEEAIVYLRKKGLASAKKRQSRATLEGLTFALSKENAGVIIEVNCETDFVATNKEFKDFVIMCAETIIDNNPKNIDELLLCKTSSGEIIDEVLKNKIMITGENIQINRFELLHGATQGYIHLDGKIAVLVSFLPKKNECCDECNEIVKNVAMHVAATDPLFLDKDSIPTETIESEKNIVKEQLSNSNKPRQILDKIIEGRLSKFYKDVCLLEQPYVKDASITVREYLDKNLKIEIKKFVRYARGKSN</sequence>
<dbReference type="EMBL" id="AP027924">
    <property type="protein sequence ID" value="BED91884.1"/>
    <property type="molecule type" value="Genomic_DNA"/>
</dbReference>
<dbReference type="Proteomes" id="UP001337580">
    <property type="component" value="Chromosome"/>
</dbReference>
<evidence type="ECO:0000256" key="6">
    <source>
        <dbReference type="HAMAP-Rule" id="MF_00050"/>
    </source>
</evidence>
<accession>A0AA48I4D5</accession>
<dbReference type="SUPFAM" id="SSF46934">
    <property type="entry name" value="UBA-like"/>
    <property type="match status" value="1"/>
</dbReference>
<dbReference type="SUPFAM" id="SSF54713">
    <property type="entry name" value="Elongation factor Ts (EF-Ts), dimerisation domain"/>
    <property type="match status" value="2"/>
</dbReference>
<dbReference type="NCBIfam" id="TIGR00116">
    <property type="entry name" value="tsf"/>
    <property type="match status" value="1"/>
</dbReference>
<dbReference type="PANTHER" id="PTHR11741">
    <property type="entry name" value="ELONGATION FACTOR TS"/>
    <property type="match status" value="1"/>
</dbReference>
<dbReference type="AlphaFoldDB" id="A0AA48I4D5"/>
<dbReference type="Pfam" id="PF00889">
    <property type="entry name" value="EF_TS"/>
    <property type="match status" value="1"/>
</dbReference>
<evidence type="ECO:0000256" key="1">
    <source>
        <dbReference type="ARBA" id="ARBA00005532"/>
    </source>
</evidence>
<reference evidence="8" key="1">
    <citation type="journal article" date="2023" name="ISME J.">
        <title>Emergence of putative energy parasites within Clostridia revealed by genome analysis of a novel endosymbiotic clade.</title>
        <authorList>
            <person name="Takahashi K."/>
            <person name="Kuwahara H."/>
            <person name="Horikawa Y."/>
            <person name="Izawa K."/>
            <person name="Kato D."/>
            <person name="Inagaki T."/>
            <person name="Yuki M."/>
            <person name="Ohkuma M."/>
            <person name="Hongoh Y."/>
        </authorList>
    </citation>
    <scope>NUCLEOTIDE SEQUENCE</scope>
    <source>
        <strain evidence="8">CfP3-15</strain>
    </source>
</reference>
<dbReference type="InterPro" id="IPR036402">
    <property type="entry name" value="EF-Ts_dimer_sf"/>
</dbReference>
<gene>
    <name evidence="6" type="primary">tsf</name>
    <name evidence="8" type="ORF">CfP315_0426</name>
</gene>
<dbReference type="PANTHER" id="PTHR11741:SF0">
    <property type="entry name" value="ELONGATION FACTOR TS, MITOCHONDRIAL"/>
    <property type="match status" value="1"/>
</dbReference>
<evidence type="ECO:0000256" key="3">
    <source>
        <dbReference type="ARBA" id="ARBA00022768"/>
    </source>
</evidence>
<evidence type="ECO:0000256" key="2">
    <source>
        <dbReference type="ARBA" id="ARBA00016956"/>
    </source>
</evidence>
<feature type="region of interest" description="Involved in Mg(2+) ion dislocation from EF-Tu" evidence="6">
    <location>
        <begin position="79"/>
        <end position="82"/>
    </location>
</feature>
<dbReference type="InterPro" id="IPR001816">
    <property type="entry name" value="Transl_elong_EFTs/EF1B"/>
</dbReference>
<dbReference type="FunFam" id="1.10.286.20:FF:000001">
    <property type="entry name" value="Elongation factor Ts"/>
    <property type="match status" value="1"/>
</dbReference>
<dbReference type="CDD" id="cd14275">
    <property type="entry name" value="UBA_EF-Ts"/>
    <property type="match status" value="1"/>
</dbReference>
<dbReference type="GO" id="GO:0005737">
    <property type="term" value="C:cytoplasm"/>
    <property type="evidence" value="ECO:0007669"/>
    <property type="project" value="UniProtKB-SubCell"/>
</dbReference>
<name>A0AA48I4D5_9FIRM</name>
<evidence type="ECO:0000256" key="4">
    <source>
        <dbReference type="ARBA" id="ARBA00022917"/>
    </source>
</evidence>
<dbReference type="PROSITE" id="PS01126">
    <property type="entry name" value="EF_TS_1"/>
    <property type="match status" value="1"/>
</dbReference>
<evidence type="ECO:0000259" key="7">
    <source>
        <dbReference type="Pfam" id="PF00889"/>
    </source>
</evidence>
<dbReference type="InterPro" id="IPR009060">
    <property type="entry name" value="UBA-like_sf"/>
</dbReference>
<protein>
    <recommendedName>
        <fullName evidence="2 6">Elongation factor Ts</fullName>
        <shortName evidence="6">EF-Ts</shortName>
    </recommendedName>
</protein>
<dbReference type="Gene3D" id="1.10.8.10">
    <property type="entry name" value="DNA helicase RuvA subunit, C-terminal domain"/>
    <property type="match status" value="1"/>
</dbReference>
<dbReference type="Gene3D" id="1.10.286.20">
    <property type="match status" value="1"/>
</dbReference>
<evidence type="ECO:0000256" key="5">
    <source>
        <dbReference type="ARBA" id="ARBA00025453"/>
    </source>
</evidence>
<comment type="subcellular location">
    <subcellularLocation>
        <location evidence="6">Cytoplasm</location>
    </subcellularLocation>
</comment>
<dbReference type="KEGG" id="ips:CfP315_0426"/>
<keyword evidence="4 6" id="KW-0648">Protein biosynthesis</keyword>
<organism evidence="8">
    <name type="scientific">Candidatus Improbicoccus pseudotrichonymphae</name>
    <dbReference type="NCBI Taxonomy" id="3033792"/>
    <lineage>
        <taxon>Bacteria</taxon>
        <taxon>Bacillati</taxon>
        <taxon>Bacillota</taxon>
        <taxon>Clostridia</taxon>
        <taxon>Candidatus Improbicoccus</taxon>
    </lineage>
</organism>
<feature type="domain" description="Translation elongation factor EFTs/EF1B dimerisation" evidence="7">
    <location>
        <begin position="70"/>
        <end position="276"/>
    </location>
</feature>
<dbReference type="InterPro" id="IPR014039">
    <property type="entry name" value="Transl_elong_EFTs/EF1B_dimer"/>
</dbReference>